<dbReference type="PANTHER" id="PTHR33841">
    <property type="entry name" value="DNA METHYLTRANSFERASE YEEA-RELATED"/>
    <property type="match status" value="1"/>
</dbReference>
<evidence type="ECO:0000256" key="5">
    <source>
        <dbReference type="ARBA" id="ARBA00022691"/>
    </source>
</evidence>
<evidence type="ECO:0000256" key="1">
    <source>
        <dbReference type="ARBA" id="ARBA00006594"/>
    </source>
</evidence>
<dbReference type="InterPro" id="IPR029063">
    <property type="entry name" value="SAM-dependent_MTases_sf"/>
</dbReference>
<accession>A0A1H0M338</accession>
<sequence>MLTVAPADAISNDPVDVDVQRLHDRCGVYTRTRMVEQILDAVGWTEEADLSRARLLEPAVGNGAFLVEVVRRLMRSLVIRGLDPRNVALEERVVGFELHDGEATVGRSRLRRVLREAGIEATEAARLAAAWLRTDDFLLQDHSEDRFTHVVGNPPYARWSKIPKRLRVAYESRLAPHVAKGDLFLPFLDLGIGMLRSGGRLGFLCSDRWQYMAFATDFRTRRLPEVEIVSNDVVSSSDVYEKAVGIYPSVLILQRRSKPLSRPSLRPRGRTLRDLGFSVRVGPALGCTEAFVLPPEHVEEVEPELLAPWVAAADVREQSIVDRGRRVICLIDDAGRPRDMDGFPKTLRWLSRFREKLERRSIVRQDRMNWFRQIDRVQSGAWRGPKLLVPELAKVPRVALDEAGIVPSHGIYAIVPSEPSADPTALLARLGDGGLARALDGQSPMVAGAYYRCYKNILERAVLDD</sequence>
<evidence type="ECO:0000313" key="8">
    <source>
        <dbReference type="EMBL" id="SDO74869.1"/>
    </source>
</evidence>
<dbReference type="PANTHER" id="PTHR33841:SF5">
    <property type="entry name" value="DNA METHYLASE (MODIFICATION METHYLASE) (METHYLTRANSFERASE)-RELATED"/>
    <property type="match status" value="1"/>
</dbReference>
<dbReference type="EC" id="2.1.1.72" evidence="2"/>
<dbReference type="AlphaFoldDB" id="A0A1H0M338"/>
<name>A0A1H0M338_9HYPH</name>
<evidence type="ECO:0000256" key="4">
    <source>
        <dbReference type="ARBA" id="ARBA00022679"/>
    </source>
</evidence>
<reference evidence="8 9" key="1">
    <citation type="submission" date="2016-10" db="EMBL/GenBank/DDBJ databases">
        <authorList>
            <person name="de Groot N.N."/>
        </authorList>
    </citation>
    <scope>NUCLEOTIDE SEQUENCE [LARGE SCALE GENOMIC DNA]</scope>
    <source>
        <strain evidence="9">L7-484,KACC 16230,DSM 25025</strain>
    </source>
</reference>
<evidence type="ECO:0000313" key="9">
    <source>
        <dbReference type="Proteomes" id="UP000198793"/>
    </source>
</evidence>
<dbReference type="Gene3D" id="3.40.50.150">
    <property type="entry name" value="Vaccinia Virus protein VP39"/>
    <property type="match status" value="1"/>
</dbReference>
<dbReference type="EMBL" id="FNIT01000012">
    <property type="protein sequence ID" value="SDO74869.1"/>
    <property type="molecule type" value="Genomic_DNA"/>
</dbReference>
<keyword evidence="3 8" id="KW-0489">Methyltransferase</keyword>
<keyword evidence="5" id="KW-0949">S-adenosyl-L-methionine</keyword>
<evidence type="ECO:0000256" key="2">
    <source>
        <dbReference type="ARBA" id="ARBA00011900"/>
    </source>
</evidence>
<evidence type="ECO:0000256" key="3">
    <source>
        <dbReference type="ARBA" id="ARBA00022603"/>
    </source>
</evidence>
<dbReference type="SUPFAM" id="SSF53335">
    <property type="entry name" value="S-adenosyl-L-methionine-dependent methyltransferases"/>
    <property type="match status" value="1"/>
</dbReference>
<dbReference type="Proteomes" id="UP000198793">
    <property type="component" value="Unassembled WGS sequence"/>
</dbReference>
<comment type="catalytic activity">
    <reaction evidence="6">
        <text>a 2'-deoxyadenosine in DNA + S-adenosyl-L-methionine = an N(6)-methyl-2'-deoxyadenosine in DNA + S-adenosyl-L-homocysteine + H(+)</text>
        <dbReference type="Rhea" id="RHEA:15197"/>
        <dbReference type="Rhea" id="RHEA-COMP:12418"/>
        <dbReference type="Rhea" id="RHEA-COMP:12419"/>
        <dbReference type="ChEBI" id="CHEBI:15378"/>
        <dbReference type="ChEBI" id="CHEBI:57856"/>
        <dbReference type="ChEBI" id="CHEBI:59789"/>
        <dbReference type="ChEBI" id="CHEBI:90615"/>
        <dbReference type="ChEBI" id="CHEBI:90616"/>
        <dbReference type="EC" id="2.1.1.72"/>
    </reaction>
</comment>
<dbReference type="GO" id="GO:0006304">
    <property type="term" value="P:DNA modification"/>
    <property type="evidence" value="ECO:0007669"/>
    <property type="project" value="InterPro"/>
</dbReference>
<organism evidence="8 9">
    <name type="scientific">Aureimonas jatrophae</name>
    <dbReference type="NCBI Taxonomy" id="1166073"/>
    <lineage>
        <taxon>Bacteria</taxon>
        <taxon>Pseudomonadati</taxon>
        <taxon>Pseudomonadota</taxon>
        <taxon>Alphaproteobacteria</taxon>
        <taxon>Hyphomicrobiales</taxon>
        <taxon>Aurantimonadaceae</taxon>
        <taxon>Aureimonas</taxon>
    </lineage>
</organism>
<dbReference type="InterPro" id="IPR050953">
    <property type="entry name" value="N4_N6_ade-DNA_methylase"/>
</dbReference>
<dbReference type="PROSITE" id="PS00092">
    <property type="entry name" value="N6_MTASE"/>
    <property type="match status" value="1"/>
</dbReference>
<gene>
    <name evidence="8" type="ORF">SAMN05192530_11251</name>
</gene>
<dbReference type="InterPro" id="IPR002052">
    <property type="entry name" value="DNA_methylase_N6_adenine_CS"/>
</dbReference>
<keyword evidence="9" id="KW-1185">Reference proteome</keyword>
<keyword evidence="4" id="KW-0808">Transferase</keyword>
<dbReference type="GO" id="GO:0009007">
    <property type="term" value="F:site-specific DNA-methyltransferase (adenine-specific) activity"/>
    <property type="evidence" value="ECO:0007669"/>
    <property type="project" value="UniProtKB-EC"/>
</dbReference>
<dbReference type="RefSeq" id="WP_090676540.1">
    <property type="nucleotide sequence ID" value="NZ_FNIT01000012.1"/>
</dbReference>
<dbReference type="GO" id="GO:0032259">
    <property type="term" value="P:methylation"/>
    <property type="evidence" value="ECO:0007669"/>
    <property type="project" value="UniProtKB-KW"/>
</dbReference>
<dbReference type="STRING" id="1166073.SAMN05192530_11251"/>
<dbReference type="GO" id="GO:0003676">
    <property type="term" value="F:nucleic acid binding"/>
    <property type="evidence" value="ECO:0007669"/>
    <property type="project" value="InterPro"/>
</dbReference>
<evidence type="ECO:0000259" key="7">
    <source>
        <dbReference type="Pfam" id="PF07669"/>
    </source>
</evidence>
<protein>
    <recommendedName>
        <fullName evidence="2">site-specific DNA-methyltransferase (adenine-specific)</fullName>
        <ecNumber evidence="2">2.1.1.72</ecNumber>
    </recommendedName>
</protein>
<evidence type="ECO:0000256" key="6">
    <source>
        <dbReference type="ARBA" id="ARBA00047942"/>
    </source>
</evidence>
<dbReference type="PRINTS" id="PR00507">
    <property type="entry name" value="N12N6MTFRASE"/>
</dbReference>
<dbReference type="InterPro" id="IPR011639">
    <property type="entry name" value="MethylTrfase_TaqI-like_dom"/>
</dbReference>
<dbReference type="Pfam" id="PF07669">
    <property type="entry name" value="Eco57I"/>
    <property type="match status" value="1"/>
</dbReference>
<feature type="domain" description="Type II methyltransferase M.TaqI-like" evidence="7">
    <location>
        <begin position="134"/>
        <end position="219"/>
    </location>
</feature>
<comment type="similarity">
    <text evidence="1">Belongs to the N(4)/N(6)-methyltransferase family.</text>
</comment>
<proteinExistence type="inferred from homology"/>